<reference evidence="1 2" key="1">
    <citation type="submission" date="2017-04" db="EMBL/GenBank/DDBJ databases">
        <authorList>
            <person name="Afonso C.L."/>
            <person name="Miller P.J."/>
            <person name="Scott M.A."/>
            <person name="Spackman E."/>
            <person name="Goraichik I."/>
            <person name="Dimitrov K.M."/>
            <person name="Suarez D.L."/>
            <person name="Swayne D.E."/>
        </authorList>
    </citation>
    <scope>NUCLEOTIDE SEQUENCE [LARGE SCALE GENOMIC DNA]</scope>
    <source>
        <strain evidence="1 2">KR-140</strain>
    </source>
</reference>
<dbReference type="AlphaFoldDB" id="A0A1W1UB17"/>
<evidence type="ECO:0000313" key="1">
    <source>
        <dbReference type="EMBL" id="SMB78253.1"/>
    </source>
</evidence>
<keyword evidence="2" id="KW-1185">Reference proteome</keyword>
<dbReference type="EMBL" id="FWWU01000002">
    <property type="protein sequence ID" value="SMB78253.1"/>
    <property type="molecule type" value="Genomic_DNA"/>
</dbReference>
<dbReference type="Proteomes" id="UP000192582">
    <property type="component" value="Unassembled WGS sequence"/>
</dbReference>
<evidence type="ECO:0000313" key="2">
    <source>
        <dbReference type="Proteomes" id="UP000192582"/>
    </source>
</evidence>
<proteinExistence type="predicted"/>
<organism evidence="1 2">
    <name type="scientific">Deinococcus hopiensis KR-140</name>
    <dbReference type="NCBI Taxonomy" id="695939"/>
    <lineage>
        <taxon>Bacteria</taxon>
        <taxon>Thermotogati</taxon>
        <taxon>Deinococcota</taxon>
        <taxon>Deinococci</taxon>
        <taxon>Deinococcales</taxon>
        <taxon>Deinococcaceae</taxon>
        <taxon>Deinococcus</taxon>
    </lineage>
</organism>
<dbReference type="STRING" id="695939.SAMN00790413_06574"/>
<sequence>MGGGGAARGLPLPERVHDVLPEVLTPAQCIPWTPPREVLSVWVFPDRQAALKALVDEWQTSGSFTGIKPGTVLEHLTQDLLSEEGRAKVRRERLHRE</sequence>
<name>A0A1W1UB17_9DEIO</name>
<accession>A0A1W1UB17</accession>
<protein>
    <submittedName>
        <fullName evidence="1">Uncharacterized protein</fullName>
    </submittedName>
</protein>
<gene>
    <name evidence="1" type="ORF">SAMN00790413_06574</name>
</gene>
<dbReference type="RefSeq" id="WP_139806354.1">
    <property type="nucleotide sequence ID" value="NZ_FWWU01000002.1"/>
</dbReference>